<gene>
    <name evidence="1" type="ORF">S01H1_62011</name>
</gene>
<dbReference type="AlphaFoldDB" id="X0X5X6"/>
<sequence length="51" mass="5040">MNNSGASVRPLAIALALAAGAAVPADLTAQEEDACRLVSNASTEGAVEKLT</sequence>
<comment type="caution">
    <text evidence="1">The sequence shown here is derived from an EMBL/GenBank/DDBJ whole genome shotgun (WGS) entry which is preliminary data.</text>
</comment>
<protein>
    <submittedName>
        <fullName evidence="1">Uncharacterized protein</fullName>
    </submittedName>
</protein>
<feature type="non-terminal residue" evidence="1">
    <location>
        <position position="51"/>
    </location>
</feature>
<name>X0X5X6_9ZZZZ</name>
<dbReference type="EMBL" id="BARS01040702">
    <property type="protein sequence ID" value="GAG38614.1"/>
    <property type="molecule type" value="Genomic_DNA"/>
</dbReference>
<accession>X0X5X6</accession>
<organism evidence="1">
    <name type="scientific">marine sediment metagenome</name>
    <dbReference type="NCBI Taxonomy" id="412755"/>
    <lineage>
        <taxon>unclassified sequences</taxon>
        <taxon>metagenomes</taxon>
        <taxon>ecological metagenomes</taxon>
    </lineage>
</organism>
<evidence type="ECO:0000313" key="1">
    <source>
        <dbReference type="EMBL" id="GAG38614.1"/>
    </source>
</evidence>
<reference evidence="1" key="1">
    <citation type="journal article" date="2014" name="Front. Microbiol.">
        <title>High frequency of phylogenetically diverse reductive dehalogenase-homologous genes in deep subseafloor sedimentary metagenomes.</title>
        <authorList>
            <person name="Kawai M."/>
            <person name="Futagami T."/>
            <person name="Toyoda A."/>
            <person name="Takaki Y."/>
            <person name="Nishi S."/>
            <person name="Hori S."/>
            <person name="Arai W."/>
            <person name="Tsubouchi T."/>
            <person name="Morono Y."/>
            <person name="Uchiyama I."/>
            <person name="Ito T."/>
            <person name="Fujiyama A."/>
            <person name="Inagaki F."/>
            <person name="Takami H."/>
        </authorList>
    </citation>
    <scope>NUCLEOTIDE SEQUENCE</scope>
    <source>
        <strain evidence="1">Expedition CK06-06</strain>
    </source>
</reference>
<proteinExistence type="predicted"/>